<reference evidence="12" key="1">
    <citation type="journal article" date="2017" name="Nat. Microbiol.">
        <title>Global analysis of biosynthetic gene clusters reveals vast potential of secondary metabolite production in Penicillium species.</title>
        <authorList>
            <person name="Nielsen J.C."/>
            <person name="Grijseels S."/>
            <person name="Prigent S."/>
            <person name="Ji B."/>
            <person name="Dainat J."/>
            <person name="Nielsen K.F."/>
            <person name="Frisvad J.C."/>
            <person name="Workman M."/>
            <person name="Nielsen J."/>
        </authorList>
    </citation>
    <scope>NUCLEOTIDE SEQUENCE [LARGE SCALE GENOMIC DNA]</scope>
    <source>
        <strain evidence="12">IBT 24891</strain>
    </source>
</reference>
<feature type="domain" description="Major facilitator superfamily (MFS) profile" evidence="10">
    <location>
        <begin position="40"/>
        <end position="495"/>
    </location>
</feature>
<keyword evidence="6 9" id="KW-0472">Membrane</keyword>
<feature type="transmembrane region" description="Helical" evidence="9">
    <location>
        <begin position="473"/>
        <end position="491"/>
    </location>
</feature>
<evidence type="ECO:0000256" key="8">
    <source>
        <dbReference type="SAM" id="MobiDB-lite"/>
    </source>
</evidence>
<feature type="region of interest" description="Disordered" evidence="8">
    <location>
        <begin position="527"/>
        <end position="553"/>
    </location>
</feature>
<feature type="transmembrane region" description="Helical" evidence="9">
    <location>
        <begin position="341"/>
        <end position="362"/>
    </location>
</feature>
<dbReference type="InterPro" id="IPR050360">
    <property type="entry name" value="MFS_Sugar_Transporters"/>
</dbReference>
<dbReference type="Proteomes" id="UP000191285">
    <property type="component" value="Unassembled WGS sequence"/>
</dbReference>
<dbReference type="PROSITE" id="PS50850">
    <property type="entry name" value="MFS"/>
    <property type="match status" value="1"/>
</dbReference>
<evidence type="ECO:0000256" key="2">
    <source>
        <dbReference type="ARBA" id="ARBA00010992"/>
    </source>
</evidence>
<name>A0A1V6T0V8_9EURO</name>
<protein>
    <recommendedName>
        <fullName evidence="10">Major facilitator superfamily (MFS) profile domain-containing protein</fullName>
    </recommendedName>
</protein>
<dbReference type="InterPro" id="IPR005829">
    <property type="entry name" value="Sugar_transporter_CS"/>
</dbReference>
<feature type="transmembrane region" description="Helical" evidence="9">
    <location>
        <begin position="183"/>
        <end position="207"/>
    </location>
</feature>
<evidence type="ECO:0000256" key="5">
    <source>
        <dbReference type="ARBA" id="ARBA00022989"/>
    </source>
</evidence>
<comment type="subcellular location">
    <subcellularLocation>
        <location evidence="1">Membrane</location>
        <topology evidence="1">Multi-pass membrane protein</topology>
    </subcellularLocation>
</comment>
<feature type="transmembrane region" description="Helical" evidence="9">
    <location>
        <begin position="98"/>
        <end position="117"/>
    </location>
</feature>
<dbReference type="PANTHER" id="PTHR48022">
    <property type="entry name" value="PLASTIDIC GLUCOSE TRANSPORTER 4"/>
    <property type="match status" value="1"/>
</dbReference>
<feature type="transmembrane region" description="Helical" evidence="9">
    <location>
        <begin position="444"/>
        <end position="461"/>
    </location>
</feature>
<feature type="compositionally biased region" description="Polar residues" evidence="8">
    <location>
        <begin position="17"/>
        <end position="26"/>
    </location>
</feature>
<dbReference type="GO" id="GO:0016020">
    <property type="term" value="C:membrane"/>
    <property type="evidence" value="ECO:0007669"/>
    <property type="project" value="UniProtKB-SubCell"/>
</dbReference>
<keyword evidence="4 9" id="KW-0812">Transmembrane</keyword>
<dbReference type="AlphaFoldDB" id="A0A1V6T0V8"/>
<dbReference type="InterPro" id="IPR036259">
    <property type="entry name" value="MFS_trans_sf"/>
</dbReference>
<feature type="transmembrane region" description="Helical" evidence="9">
    <location>
        <begin position="147"/>
        <end position="171"/>
    </location>
</feature>
<organism evidence="11 12">
    <name type="scientific">Penicillium steckii</name>
    <dbReference type="NCBI Taxonomy" id="303698"/>
    <lineage>
        <taxon>Eukaryota</taxon>
        <taxon>Fungi</taxon>
        <taxon>Dikarya</taxon>
        <taxon>Ascomycota</taxon>
        <taxon>Pezizomycotina</taxon>
        <taxon>Eurotiomycetes</taxon>
        <taxon>Eurotiomycetidae</taxon>
        <taxon>Eurotiales</taxon>
        <taxon>Aspergillaceae</taxon>
        <taxon>Penicillium</taxon>
    </lineage>
</organism>
<sequence length="553" mass="60013">MASEVPTDQARGGRLDSSVSTIPCSSNEDSQKVTLKMILLSILVSWAAWIASFDTGFAGAVLIMPSFREAFGHCTTTFDVKSGENAEQCILSTLQQSLISIGILFSAVGSILSGFCGSKFGRKNTILIACAFNVVGAAGMLGTSGNFTAYIVCKCISGIGTGQLYTASVVYGSECVMASKRGLLLGLYNIGLAMGNVTVAAVCAGSATLGMSNDWQWKTPIVCQIPLAVSLVVGILMFPESPRWLLTKGRDESARISFGLIQSRDPYSHEVSQQVHDVKKHLEFERSMDKTTSWSEIYRGTNLRRTAISTLILISLSLTGIQFIALYAPTFLNGVGIDDPYLINVIVALCIFGGAFIGPPILDYGGRRFAMLYGYSLMAMCMLISSSVSTALGADNAIAQNVVVAFLCIWAFVFGGFVGPSTWIASAEMHSIRLRTYGQANTTFFYQIFAFGATFWTPYMLNPEYGNMGPDVGYFYFGITFFFVIMVFFFVPETSRLTLEQIDDYFMSGQKAWQTSTKKNIALIKAGSSNEEKTSHRGNARQIETTTSSTLTV</sequence>
<dbReference type="Gene3D" id="1.20.1250.20">
    <property type="entry name" value="MFS general substrate transporter like domains"/>
    <property type="match status" value="1"/>
</dbReference>
<evidence type="ECO:0000256" key="1">
    <source>
        <dbReference type="ARBA" id="ARBA00004141"/>
    </source>
</evidence>
<dbReference type="InterPro" id="IPR005828">
    <property type="entry name" value="MFS_sugar_transport-like"/>
</dbReference>
<dbReference type="GO" id="GO:0005351">
    <property type="term" value="F:carbohydrate:proton symporter activity"/>
    <property type="evidence" value="ECO:0007669"/>
    <property type="project" value="TreeGrafter"/>
</dbReference>
<keyword evidence="12" id="KW-1185">Reference proteome</keyword>
<feature type="transmembrane region" description="Helical" evidence="9">
    <location>
        <begin position="398"/>
        <end position="423"/>
    </location>
</feature>
<keyword evidence="3 7" id="KW-0813">Transport</keyword>
<dbReference type="OrthoDB" id="6133115at2759"/>
<feature type="compositionally biased region" description="Polar residues" evidence="8">
    <location>
        <begin position="542"/>
        <end position="553"/>
    </location>
</feature>
<feature type="transmembrane region" description="Helical" evidence="9">
    <location>
        <begin position="38"/>
        <end position="63"/>
    </location>
</feature>
<feature type="transmembrane region" description="Helical" evidence="9">
    <location>
        <begin position="219"/>
        <end position="238"/>
    </location>
</feature>
<dbReference type="NCBIfam" id="TIGR00879">
    <property type="entry name" value="SP"/>
    <property type="match status" value="1"/>
</dbReference>
<evidence type="ECO:0000256" key="6">
    <source>
        <dbReference type="ARBA" id="ARBA00023136"/>
    </source>
</evidence>
<evidence type="ECO:0000256" key="3">
    <source>
        <dbReference type="ARBA" id="ARBA00022448"/>
    </source>
</evidence>
<evidence type="ECO:0000259" key="10">
    <source>
        <dbReference type="PROSITE" id="PS50850"/>
    </source>
</evidence>
<feature type="transmembrane region" description="Helical" evidence="9">
    <location>
        <begin position="124"/>
        <end position="141"/>
    </location>
</feature>
<dbReference type="Pfam" id="PF00083">
    <property type="entry name" value="Sugar_tr"/>
    <property type="match status" value="1"/>
</dbReference>
<evidence type="ECO:0000313" key="12">
    <source>
        <dbReference type="Proteomes" id="UP000191285"/>
    </source>
</evidence>
<evidence type="ECO:0000256" key="4">
    <source>
        <dbReference type="ARBA" id="ARBA00022692"/>
    </source>
</evidence>
<comment type="caution">
    <text evidence="11">The sequence shown here is derived from an EMBL/GenBank/DDBJ whole genome shotgun (WGS) entry which is preliminary data.</text>
</comment>
<evidence type="ECO:0000256" key="7">
    <source>
        <dbReference type="RuleBase" id="RU003346"/>
    </source>
</evidence>
<comment type="similarity">
    <text evidence="2 7">Belongs to the major facilitator superfamily. Sugar transporter (TC 2.A.1.1) family.</text>
</comment>
<evidence type="ECO:0000313" key="11">
    <source>
        <dbReference type="EMBL" id="OQE19383.1"/>
    </source>
</evidence>
<feature type="transmembrane region" description="Helical" evidence="9">
    <location>
        <begin position="307"/>
        <end position="329"/>
    </location>
</feature>
<dbReference type="InterPro" id="IPR020846">
    <property type="entry name" value="MFS_dom"/>
</dbReference>
<dbReference type="PROSITE" id="PS00217">
    <property type="entry name" value="SUGAR_TRANSPORT_2"/>
    <property type="match status" value="1"/>
</dbReference>
<feature type="transmembrane region" description="Helical" evidence="9">
    <location>
        <begin position="369"/>
        <end position="392"/>
    </location>
</feature>
<dbReference type="SUPFAM" id="SSF103473">
    <property type="entry name" value="MFS general substrate transporter"/>
    <property type="match status" value="1"/>
</dbReference>
<feature type="region of interest" description="Disordered" evidence="8">
    <location>
        <begin position="1"/>
        <end position="26"/>
    </location>
</feature>
<keyword evidence="5 9" id="KW-1133">Transmembrane helix</keyword>
<evidence type="ECO:0000256" key="9">
    <source>
        <dbReference type="SAM" id="Phobius"/>
    </source>
</evidence>
<dbReference type="PANTHER" id="PTHR48022:SF2">
    <property type="entry name" value="PLASTIDIC GLUCOSE TRANSPORTER 4"/>
    <property type="match status" value="1"/>
</dbReference>
<dbReference type="EMBL" id="MLKD01000015">
    <property type="protein sequence ID" value="OQE19383.1"/>
    <property type="molecule type" value="Genomic_DNA"/>
</dbReference>
<gene>
    <name evidence="11" type="ORF">PENSTE_c015G03011</name>
</gene>
<accession>A0A1V6T0V8</accession>
<proteinExistence type="inferred from homology"/>
<dbReference type="InterPro" id="IPR003663">
    <property type="entry name" value="Sugar/inositol_transpt"/>
</dbReference>